<protein>
    <submittedName>
        <fullName evidence="1">Uncharacterized protein</fullName>
    </submittedName>
</protein>
<keyword evidence="2" id="KW-1185">Reference proteome</keyword>
<evidence type="ECO:0000313" key="2">
    <source>
        <dbReference type="Proteomes" id="UP000828390"/>
    </source>
</evidence>
<comment type="caution">
    <text evidence="1">The sequence shown here is derived from an EMBL/GenBank/DDBJ whole genome shotgun (WGS) entry which is preliminary data.</text>
</comment>
<sequence length="114" mass="13240">MLSKDGTSTAEVRIRIGDRSDIHTELAVNKQFNKFPHQVQILQVRCSLLPPLRLYIRISYTEQKTNYYVRNISATRVGPNEPLLATVNRRKFAWFGHVAKRFSGHARGRSKLRF</sequence>
<proteinExistence type="predicted"/>
<dbReference type="AlphaFoldDB" id="A0A9D4LRZ2"/>
<gene>
    <name evidence="1" type="ORF">DPMN_026606</name>
</gene>
<reference evidence="1" key="1">
    <citation type="journal article" date="2019" name="bioRxiv">
        <title>The Genome of the Zebra Mussel, Dreissena polymorpha: A Resource for Invasive Species Research.</title>
        <authorList>
            <person name="McCartney M.A."/>
            <person name="Auch B."/>
            <person name="Kono T."/>
            <person name="Mallez S."/>
            <person name="Zhang Y."/>
            <person name="Obille A."/>
            <person name="Becker A."/>
            <person name="Abrahante J.E."/>
            <person name="Garbe J."/>
            <person name="Badalamenti J.P."/>
            <person name="Herman A."/>
            <person name="Mangelson H."/>
            <person name="Liachko I."/>
            <person name="Sullivan S."/>
            <person name="Sone E.D."/>
            <person name="Koren S."/>
            <person name="Silverstein K.A.T."/>
            <person name="Beckman K.B."/>
            <person name="Gohl D.M."/>
        </authorList>
    </citation>
    <scope>NUCLEOTIDE SEQUENCE</scope>
    <source>
        <strain evidence="1">Duluth1</strain>
        <tissue evidence="1">Whole animal</tissue>
    </source>
</reference>
<dbReference type="Proteomes" id="UP000828390">
    <property type="component" value="Unassembled WGS sequence"/>
</dbReference>
<accession>A0A9D4LRZ2</accession>
<organism evidence="1 2">
    <name type="scientific">Dreissena polymorpha</name>
    <name type="common">Zebra mussel</name>
    <name type="synonym">Mytilus polymorpha</name>
    <dbReference type="NCBI Taxonomy" id="45954"/>
    <lineage>
        <taxon>Eukaryota</taxon>
        <taxon>Metazoa</taxon>
        <taxon>Spiralia</taxon>
        <taxon>Lophotrochozoa</taxon>
        <taxon>Mollusca</taxon>
        <taxon>Bivalvia</taxon>
        <taxon>Autobranchia</taxon>
        <taxon>Heteroconchia</taxon>
        <taxon>Euheterodonta</taxon>
        <taxon>Imparidentia</taxon>
        <taxon>Neoheterodontei</taxon>
        <taxon>Myida</taxon>
        <taxon>Dreissenoidea</taxon>
        <taxon>Dreissenidae</taxon>
        <taxon>Dreissena</taxon>
    </lineage>
</organism>
<evidence type="ECO:0000313" key="1">
    <source>
        <dbReference type="EMBL" id="KAH3863618.1"/>
    </source>
</evidence>
<name>A0A9D4LRZ2_DREPO</name>
<dbReference type="EMBL" id="JAIWYP010000002">
    <property type="protein sequence ID" value="KAH3863618.1"/>
    <property type="molecule type" value="Genomic_DNA"/>
</dbReference>
<reference evidence="1" key="2">
    <citation type="submission" date="2020-11" db="EMBL/GenBank/DDBJ databases">
        <authorList>
            <person name="McCartney M.A."/>
            <person name="Auch B."/>
            <person name="Kono T."/>
            <person name="Mallez S."/>
            <person name="Becker A."/>
            <person name="Gohl D.M."/>
            <person name="Silverstein K.A.T."/>
            <person name="Koren S."/>
            <person name="Bechman K.B."/>
            <person name="Herman A."/>
            <person name="Abrahante J.E."/>
            <person name="Garbe J."/>
        </authorList>
    </citation>
    <scope>NUCLEOTIDE SEQUENCE</scope>
    <source>
        <strain evidence="1">Duluth1</strain>
        <tissue evidence="1">Whole animal</tissue>
    </source>
</reference>